<dbReference type="Pfam" id="PF24704">
    <property type="entry name" value="DUF7667"/>
    <property type="match status" value="1"/>
</dbReference>
<accession>A0ABU9DWI3</accession>
<protein>
    <submittedName>
        <fullName evidence="1">Uncharacterized protein</fullName>
    </submittedName>
</protein>
<dbReference type="InterPro" id="IPR056084">
    <property type="entry name" value="DUF7667"/>
</dbReference>
<dbReference type="RefSeq" id="WP_341420193.1">
    <property type="nucleotide sequence ID" value="NZ_JBBPCC010000042.1"/>
</dbReference>
<dbReference type="Proteomes" id="UP001469365">
    <property type="component" value="Unassembled WGS sequence"/>
</dbReference>
<sequence length="90" mass="10560">MLPFHYRMAELWTHHQARELTKDEQDELSLCLQANVNYARKLGELHNYVDAAAVVQDKPWLEELDRNITAIEQEFQLQLASMKKSKFSKG</sequence>
<gene>
    <name evidence="1" type="ORF">WMW72_34880</name>
</gene>
<reference evidence="1 2" key="1">
    <citation type="submission" date="2024-04" db="EMBL/GenBank/DDBJ databases">
        <title>draft genome sequnece of Paenibacillus filicis.</title>
        <authorList>
            <person name="Kim D.-U."/>
        </authorList>
    </citation>
    <scope>NUCLEOTIDE SEQUENCE [LARGE SCALE GENOMIC DNA]</scope>
    <source>
        <strain evidence="1 2">KACC14197</strain>
    </source>
</reference>
<organism evidence="1 2">
    <name type="scientific">Paenibacillus filicis</name>
    <dbReference type="NCBI Taxonomy" id="669464"/>
    <lineage>
        <taxon>Bacteria</taxon>
        <taxon>Bacillati</taxon>
        <taxon>Bacillota</taxon>
        <taxon>Bacilli</taxon>
        <taxon>Bacillales</taxon>
        <taxon>Paenibacillaceae</taxon>
        <taxon>Paenibacillus</taxon>
    </lineage>
</organism>
<proteinExistence type="predicted"/>
<keyword evidence="2" id="KW-1185">Reference proteome</keyword>
<name>A0ABU9DWI3_9BACL</name>
<dbReference type="EMBL" id="JBBPCC010000042">
    <property type="protein sequence ID" value="MEK8133064.1"/>
    <property type="molecule type" value="Genomic_DNA"/>
</dbReference>
<evidence type="ECO:0000313" key="1">
    <source>
        <dbReference type="EMBL" id="MEK8133064.1"/>
    </source>
</evidence>
<comment type="caution">
    <text evidence="1">The sequence shown here is derived from an EMBL/GenBank/DDBJ whole genome shotgun (WGS) entry which is preliminary data.</text>
</comment>
<evidence type="ECO:0000313" key="2">
    <source>
        <dbReference type="Proteomes" id="UP001469365"/>
    </source>
</evidence>